<proteinExistence type="predicted"/>
<gene>
    <name evidence="2" type="ORF">IE37_03457</name>
</gene>
<reference evidence="2 3" key="1">
    <citation type="submission" date="2018-05" db="EMBL/GenBank/DDBJ databases">
        <title>The Hungate 1000. A catalogue of reference genomes from the rumen microbiome.</title>
        <authorList>
            <person name="Kelly W."/>
        </authorList>
    </citation>
    <scope>NUCLEOTIDE SEQUENCE [LARGE SCALE GENOMIC DNA]</scope>
    <source>
        <strain evidence="2 3">SAb67</strain>
    </source>
</reference>
<protein>
    <submittedName>
        <fullName evidence="2">Uncharacterized protein</fullName>
    </submittedName>
</protein>
<sequence length="98" mass="11998">MVCRILELYLKQKEDYRKRSIQVTNVKYNLIVTYICLIIFSVLGIVNLFIQIPDFLYIEFIIFALLFMLLFIIERKNIKNQMIELKHMIVFWLNYKKN</sequence>
<organism evidence="2 3">
    <name type="scientific">Ruminococcus flavefaciens</name>
    <dbReference type="NCBI Taxonomy" id="1265"/>
    <lineage>
        <taxon>Bacteria</taxon>
        <taxon>Bacillati</taxon>
        <taxon>Bacillota</taxon>
        <taxon>Clostridia</taxon>
        <taxon>Eubacteriales</taxon>
        <taxon>Oscillospiraceae</taxon>
        <taxon>Ruminococcus</taxon>
    </lineage>
</organism>
<keyword evidence="1" id="KW-0472">Membrane</keyword>
<comment type="caution">
    <text evidence="2">The sequence shown here is derived from an EMBL/GenBank/DDBJ whole genome shotgun (WGS) entry which is preliminary data.</text>
</comment>
<keyword evidence="1" id="KW-1133">Transmembrane helix</keyword>
<evidence type="ECO:0000256" key="1">
    <source>
        <dbReference type="SAM" id="Phobius"/>
    </source>
</evidence>
<dbReference type="AlphaFoldDB" id="A0A315XT52"/>
<dbReference type="EMBL" id="QGDI01000023">
    <property type="protein sequence ID" value="PWJ09638.1"/>
    <property type="molecule type" value="Genomic_DNA"/>
</dbReference>
<feature type="transmembrane region" description="Helical" evidence="1">
    <location>
        <begin position="56"/>
        <end position="73"/>
    </location>
</feature>
<evidence type="ECO:0000313" key="2">
    <source>
        <dbReference type="EMBL" id="PWJ09638.1"/>
    </source>
</evidence>
<feature type="transmembrane region" description="Helical" evidence="1">
    <location>
        <begin position="28"/>
        <end position="50"/>
    </location>
</feature>
<name>A0A315XT52_RUMFL</name>
<accession>A0A315XT52</accession>
<keyword evidence="1" id="KW-0812">Transmembrane</keyword>
<evidence type="ECO:0000313" key="3">
    <source>
        <dbReference type="Proteomes" id="UP000245720"/>
    </source>
</evidence>
<dbReference type="Proteomes" id="UP000245720">
    <property type="component" value="Unassembled WGS sequence"/>
</dbReference>